<reference evidence="1" key="3">
    <citation type="journal article" date="2022" name="BMC Genomics">
        <title>Comparative genome analysis of mycobacteria focusing on tRNA and non-coding RNA.</title>
        <authorList>
            <person name="Behra P.R.K."/>
            <person name="Pettersson B.M.F."/>
            <person name="Ramesh M."/>
            <person name="Das S."/>
            <person name="Dasgupta S."/>
            <person name="Kirsebom L.A."/>
        </authorList>
    </citation>
    <scope>NUCLEOTIDE SEQUENCE</scope>
    <source>
        <strain evidence="1">CCUG 55640</strain>
    </source>
</reference>
<dbReference type="Pfam" id="PF05045">
    <property type="entry name" value="RgpF"/>
    <property type="match status" value="1"/>
</dbReference>
<dbReference type="AlphaFoldDB" id="A0AA41XI94"/>
<evidence type="ECO:0008006" key="5">
    <source>
        <dbReference type="Google" id="ProtNLM"/>
    </source>
</evidence>
<proteinExistence type="predicted"/>
<dbReference type="InterPro" id="IPR007739">
    <property type="entry name" value="RgpF"/>
</dbReference>
<name>A0AA41XI94_9MYCO</name>
<dbReference type="EMBL" id="JACKVH010000004">
    <property type="protein sequence ID" value="MCV7377286.1"/>
    <property type="molecule type" value="Genomic_DNA"/>
</dbReference>
<evidence type="ECO:0000313" key="1">
    <source>
        <dbReference type="EMBL" id="MCV7377286.1"/>
    </source>
</evidence>
<dbReference type="Proteomes" id="UP000192319">
    <property type="component" value="Unassembled WGS sequence"/>
</dbReference>
<protein>
    <recommendedName>
        <fullName evidence="5">Rhamnan synthesis protein F</fullName>
    </recommendedName>
</protein>
<dbReference type="EMBL" id="MVHD01000059">
    <property type="protein sequence ID" value="OQZ88350.1"/>
    <property type="molecule type" value="Genomic_DNA"/>
</dbReference>
<reference evidence="2 3" key="1">
    <citation type="submission" date="2017-02" db="EMBL/GenBank/DDBJ databases">
        <title>The new phylogeny of genus Mycobacterium.</title>
        <authorList>
            <person name="Tortoli E."/>
            <person name="Trovato A."/>
            <person name="Cirillo D.M."/>
        </authorList>
    </citation>
    <scope>NUCLEOTIDE SEQUENCE [LARGE SCALE GENOMIC DNA]</scope>
    <source>
        <strain evidence="2 3">DSM 45230</strain>
    </source>
</reference>
<sequence length="330" mass="38138">MSNVLRRLRAEAGRARRYLDAVPYRLCGNALRFIRQTHQELPPRPPPGRGTLVLFAHFDSQGIVDPYVVYYLKFLYQLGATILFVSGTPRLTPGSVAPVRDLCAGIYTRRTLCMDFGSWHLAWSILKQRGWSLDHFDRLVLANDSVFGPLFPLAEMWGSFHGADMYGAIESAEFGVHLQSFFLAWDLNVRTRPFLEDFWNGFTYIVDKVNIVDRYEIGLSRRARDAGLSIKPFVSVADIRATYERSAEHQWASKFSGEPFNHTLYYWDGLIEHFRFPFLKASLPRYNDPWHDSMARLRDFIEQRTDYPYELIQANLDRLGCGPPTWVKPA</sequence>
<accession>A0AA41XI94</accession>
<dbReference type="RefSeq" id="WP_083140498.1">
    <property type="nucleotide sequence ID" value="NZ_JACKVH010000004.1"/>
</dbReference>
<evidence type="ECO:0000313" key="4">
    <source>
        <dbReference type="Proteomes" id="UP001141650"/>
    </source>
</evidence>
<comment type="caution">
    <text evidence="1">The sequence shown here is derived from an EMBL/GenBank/DDBJ whole genome shotgun (WGS) entry which is preliminary data.</text>
</comment>
<organism evidence="1 4">
    <name type="scientific">Mycobacterium alsense</name>
    <dbReference type="NCBI Taxonomy" id="324058"/>
    <lineage>
        <taxon>Bacteria</taxon>
        <taxon>Bacillati</taxon>
        <taxon>Actinomycetota</taxon>
        <taxon>Actinomycetes</taxon>
        <taxon>Mycobacteriales</taxon>
        <taxon>Mycobacteriaceae</taxon>
        <taxon>Mycobacterium</taxon>
    </lineage>
</organism>
<evidence type="ECO:0000313" key="3">
    <source>
        <dbReference type="Proteomes" id="UP000192319"/>
    </source>
</evidence>
<keyword evidence="3" id="KW-1185">Reference proteome</keyword>
<gene>
    <name evidence="2" type="ORF">BST11_23145</name>
    <name evidence="1" type="ORF">H7K38_01275</name>
</gene>
<reference evidence="1" key="2">
    <citation type="submission" date="2020-07" db="EMBL/GenBank/DDBJ databases">
        <authorList>
            <person name="Pettersson B.M.F."/>
            <person name="Behra P.R.K."/>
            <person name="Ramesh M."/>
            <person name="Das S."/>
            <person name="Dasgupta S."/>
            <person name="Kirsebom L.A."/>
        </authorList>
    </citation>
    <scope>NUCLEOTIDE SEQUENCE</scope>
    <source>
        <strain evidence="1">CCUG 55640</strain>
    </source>
</reference>
<evidence type="ECO:0000313" key="2">
    <source>
        <dbReference type="EMBL" id="OQZ88350.1"/>
    </source>
</evidence>
<dbReference type="Proteomes" id="UP001141650">
    <property type="component" value="Unassembled WGS sequence"/>
</dbReference>